<dbReference type="PANTHER" id="PTHR33545">
    <property type="entry name" value="UPF0750 MEMBRANE PROTEIN YITT-RELATED"/>
    <property type="match status" value="1"/>
</dbReference>
<feature type="transmembrane region" description="Helical" evidence="6">
    <location>
        <begin position="63"/>
        <end position="88"/>
    </location>
</feature>
<evidence type="ECO:0000256" key="1">
    <source>
        <dbReference type="ARBA" id="ARBA00004651"/>
    </source>
</evidence>
<comment type="subcellular location">
    <subcellularLocation>
        <location evidence="1">Cell membrane</location>
        <topology evidence="1">Multi-pass membrane protein</topology>
    </subcellularLocation>
</comment>
<feature type="transmembrane region" description="Helical" evidence="6">
    <location>
        <begin position="167"/>
        <end position="186"/>
    </location>
</feature>
<dbReference type="AlphaFoldDB" id="A0A1I7GCK9"/>
<dbReference type="Pfam" id="PF10035">
    <property type="entry name" value="DUF2179"/>
    <property type="match status" value="1"/>
</dbReference>
<dbReference type="InterPro" id="IPR019264">
    <property type="entry name" value="DUF2179"/>
</dbReference>
<evidence type="ECO:0000259" key="7">
    <source>
        <dbReference type="Pfam" id="PF10035"/>
    </source>
</evidence>
<dbReference type="GO" id="GO:0005886">
    <property type="term" value="C:plasma membrane"/>
    <property type="evidence" value="ECO:0007669"/>
    <property type="project" value="UniProtKB-SubCell"/>
</dbReference>
<evidence type="ECO:0000256" key="2">
    <source>
        <dbReference type="ARBA" id="ARBA00022475"/>
    </source>
</evidence>
<dbReference type="Proteomes" id="UP000183508">
    <property type="component" value="Unassembled WGS sequence"/>
</dbReference>
<feature type="transmembrane region" description="Helical" evidence="6">
    <location>
        <begin position="125"/>
        <end position="146"/>
    </location>
</feature>
<dbReference type="InterPro" id="IPR015867">
    <property type="entry name" value="N-reg_PII/ATP_PRibTrfase_C"/>
</dbReference>
<name>A0A1I7GCK9_9BACL</name>
<reference evidence="9" key="1">
    <citation type="submission" date="2016-10" db="EMBL/GenBank/DDBJ databases">
        <authorList>
            <person name="Varghese N."/>
        </authorList>
    </citation>
    <scope>NUCLEOTIDE SEQUENCE [LARGE SCALE GENOMIC DNA]</scope>
    <source>
        <strain evidence="9">DSM 17980</strain>
    </source>
</reference>
<feature type="transmembrane region" description="Helical" evidence="6">
    <location>
        <begin position="95"/>
        <end position="119"/>
    </location>
</feature>
<evidence type="ECO:0000256" key="4">
    <source>
        <dbReference type="ARBA" id="ARBA00022989"/>
    </source>
</evidence>
<accession>A0A1I7GCK9</accession>
<dbReference type="EMBL" id="FPBV01000002">
    <property type="protein sequence ID" value="SFU46163.1"/>
    <property type="molecule type" value="Genomic_DNA"/>
</dbReference>
<proteinExistence type="predicted"/>
<dbReference type="PANTHER" id="PTHR33545:SF5">
    <property type="entry name" value="UPF0750 MEMBRANE PROTEIN YITT"/>
    <property type="match status" value="1"/>
</dbReference>
<dbReference type="STRING" id="392015.SAMN05421543_102134"/>
<protein>
    <submittedName>
        <fullName evidence="8">Uncharacterized membrane-anchored protein YitT, contains DUF161 and DUF2179 domains</fullName>
    </submittedName>
</protein>
<dbReference type="eggNOG" id="COG1284">
    <property type="taxonomic scope" value="Bacteria"/>
</dbReference>
<keyword evidence="2" id="KW-1003">Cell membrane</keyword>
<evidence type="ECO:0000256" key="3">
    <source>
        <dbReference type="ARBA" id="ARBA00022692"/>
    </source>
</evidence>
<dbReference type="RefSeq" id="WP_245783809.1">
    <property type="nucleotide sequence ID" value="NZ_FPBV01000002.1"/>
</dbReference>
<dbReference type="CDD" id="cd16380">
    <property type="entry name" value="YitT_C"/>
    <property type="match status" value="1"/>
</dbReference>
<gene>
    <name evidence="8" type="ORF">SAMN05421543_102134</name>
</gene>
<dbReference type="Gene3D" id="3.30.70.120">
    <property type="match status" value="1"/>
</dbReference>
<keyword evidence="5 6" id="KW-0472">Membrane</keyword>
<evidence type="ECO:0000256" key="5">
    <source>
        <dbReference type="ARBA" id="ARBA00023136"/>
    </source>
</evidence>
<feature type="domain" description="DUF2179" evidence="7">
    <location>
        <begin position="237"/>
        <end position="291"/>
    </location>
</feature>
<evidence type="ECO:0000256" key="6">
    <source>
        <dbReference type="SAM" id="Phobius"/>
    </source>
</evidence>
<dbReference type="PIRSF" id="PIRSF006483">
    <property type="entry name" value="Membrane_protein_YitT"/>
    <property type="match status" value="1"/>
</dbReference>
<dbReference type="InterPro" id="IPR003740">
    <property type="entry name" value="YitT"/>
</dbReference>
<feature type="transmembrane region" description="Helical" evidence="6">
    <location>
        <begin position="21"/>
        <end position="43"/>
    </location>
</feature>
<evidence type="ECO:0000313" key="8">
    <source>
        <dbReference type="EMBL" id="SFU46163.1"/>
    </source>
</evidence>
<keyword evidence="4 6" id="KW-1133">Transmembrane helix</keyword>
<sequence>MQSPRLPRIDVNDVFHPKGHWLFVYSVRIVIILAGCLIGAVAVNSFLAPARILPGGVTGIAQLLYYFLHVPIGAVYFLLNIPLFVLGYRFLGKRFVLLTGIAVVAFSAFTDLVHLGFHLPTTDPLLISLYGGVLLGISSGLIIRVGGSSGGTDILSLAINRVTGRSVGGVSFGINLLIVLASMSVFGVQAGLYSLVSMFATSRVINTLMNFQNRKTALIVSPRAPEIARAIGTRLGRGSTLIQASGTYTNAATGVLMCALTHFELSELRAICTEIDPHVFISVLETTEIVGHFRRLPD</sequence>
<evidence type="ECO:0000313" key="9">
    <source>
        <dbReference type="Proteomes" id="UP000183508"/>
    </source>
</evidence>
<organism evidence="8 9">
    <name type="scientific">Alicyclobacillus macrosporangiidus</name>
    <dbReference type="NCBI Taxonomy" id="392015"/>
    <lineage>
        <taxon>Bacteria</taxon>
        <taxon>Bacillati</taxon>
        <taxon>Bacillota</taxon>
        <taxon>Bacilli</taxon>
        <taxon>Bacillales</taxon>
        <taxon>Alicyclobacillaceae</taxon>
        <taxon>Alicyclobacillus</taxon>
    </lineage>
</organism>
<keyword evidence="9" id="KW-1185">Reference proteome</keyword>
<keyword evidence="3 6" id="KW-0812">Transmembrane</keyword>
<dbReference type="InterPro" id="IPR051461">
    <property type="entry name" value="UPF0750_membrane"/>
</dbReference>
<dbReference type="Pfam" id="PF02588">
    <property type="entry name" value="YitT_membrane"/>
    <property type="match status" value="1"/>
</dbReference>